<organism evidence="1 2">
    <name type="scientific">Armillaria novae-zelandiae</name>
    <dbReference type="NCBI Taxonomy" id="153914"/>
    <lineage>
        <taxon>Eukaryota</taxon>
        <taxon>Fungi</taxon>
        <taxon>Dikarya</taxon>
        <taxon>Basidiomycota</taxon>
        <taxon>Agaricomycotina</taxon>
        <taxon>Agaricomycetes</taxon>
        <taxon>Agaricomycetidae</taxon>
        <taxon>Agaricales</taxon>
        <taxon>Marasmiineae</taxon>
        <taxon>Physalacriaceae</taxon>
        <taxon>Armillaria</taxon>
    </lineage>
</organism>
<reference evidence="1" key="1">
    <citation type="submission" date="2023-06" db="EMBL/GenBank/DDBJ databases">
        <authorList>
            <consortium name="Lawrence Berkeley National Laboratory"/>
            <person name="Ahrendt S."/>
            <person name="Sahu N."/>
            <person name="Indic B."/>
            <person name="Wong-Bajracharya J."/>
            <person name="Merenyi Z."/>
            <person name="Ke H.-M."/>
            <person name="Monk M."/>
            <person name="Kocsube S."/>
            <person name="Drula E."/>
            <person name="Lipzen A."/>
            <person name="Balint B."/>
            <person name="Henrissat B."/>
            <person name="Andreopoulos B."/>
            <person name="Martin F.M."/>
            <person name="Harder C.B."/>
            <person name="Rigling D."/>
            <person name="Ford K.L."/>
            <person name="Foster G.D."/>
            <person name="Pangilinan J."/>
            <person name="Papanicolaou A."/>
            <person name="Barry K."/>
            <person name="LaButti K."/>
            <person name="Viragh M."/>
            <person name="Koriabine M."/>
            <person name="Yan M."/>
            <person name="Riley R."/>
            <person name="Champramary S."/>
            <person name="Plett K.L."/>
            <person name="Tsai I.J."/>
            <person name="Slot J."/>
            <person name="Sipos G."/>
            <person name="Plett J."/>
            <person name="Nagy L.G."/>
            <person name="Grigoriev I.V."/>
        </authorList>
    </citation>
    <scope>NUCLEOTIDE SEQUENCE</scope>
    <source>
        <strain evidence="1">ICMP 16352</strain>
    </source>
</reference>
<dbReference type="AlphaFoldDB" id="A0AA39NVZ8"/>
<evidence type="ECO:0000313" key="1">
    <source>
        <dbReference type="EMBL" id="KAK0472900.1"/>
    </source>
</evidence>
<gene>
    <name evidence="1" type="ORF">IW261DRAFT_1424041</name>
</gene>
<comment type="caution">
    <text evidence="1">The sequence shown here is derived from an EMBL/GenBank/DDBJ whole genome shotgun (WGS) entry which is preliminary data.</text>
</comment>
<dbReference type="Proteomes" id="UP001175227">
    <property type="component" value="Unassembled WGS sequence"/>
</dbReference>
<accession>A0AA39NVZ8</accession>
<sequence length="203" mass="23570">MLMSRPGWFIEETLVSDGRNYHRGVPGVLRHRSQKVEQILNKIGLIRKHNTKIISPGKSQEEAKCQWTLAGQQGQVKCYVEFALTHLVSGPKKGYVQHLQKITHERLKEKEKEMDDQEYDRTSAYKEDESTMPRWLCCHDDDKECVFWPISGVVCSPEDDYGHRVSDEEVVTKHLAVTESIEITHHKPGWIYFQGELTNIIHK</sequence>
<evidence type="ECO:0000313" key="2">
    <source>
        <dbReference type="Proteomes" id="UP001175227"/>
    </source>
</evidence>
<proteinExistence type="predicted"/>
<name>A0AA39NVZ8_9AGAR</name>
<protein>
    <submittedName>
        <fullName evidence="1">Uncharacterized protein</fullName>
    </submittedName>
</protein>
<keyword evidence="2" id="KW-1185">Reference proteome</keyword>
<dbReference type="EMBL" id="JAUEPR010000037">
    <property type="protein sequence ID" value="KAK0472900.1"/>
    <property type="molecule type" value="Genomic_DNA"/>
</dbReference>